<dbReference type="GO" id="GO:0006433">
    <property type="term" value="P:prolyl-tRNA aminoacylation"/>
    <property type="evidence" value="ECO:0007669"/>
    <property type="project" value="InterPro"/>
</dbReference>
<proteinExistence type="inferred from homology"/>
<dbReference type="AlphaFoldDB" id="A0A644U6W4"/>
<comment type="caution">
    <text evidence="10">The sequence shown here is derived from an EMBL/GenBank/DDBJ whole genome shotgun (WGS) entry which is preliminary data.</text>
</comment>
<dbReference type="InterPro" id="IPR002316">
    <property type="entry name" value="Pro-tRNA-ligase_IIa"/>
</dbReference>
<evidence type="ECO:0000256" key="8">
    <source>
        <dbReference type="ARBA" id="ARBA00047671"/>
    </source>
</evidence>
<dbReference type="PROSITE" id="PS50862">
    <property type="entry name" value="AA_TRNA_LIGASE_II"/>
    <property type="match status" value="1"/>
</dbReference>
<dbReference type="Gene3D" id="3.40.50.800">
    <property type="entry name" value="Anticodon-binding domain"/>
    <property type="match status" value="1"/>
</dbReference>
<dbReference type="FunFam" id="3.30.930.10:FF:000037">
    <property type="entry name" value="Proline--tRNA ligase"/>
    <property type="match status" value="1"/>
</dbReference>
<evidence type="ECO:0000256" key="2">
    <source>
        <dbReference type="ARBA" id="ARBA00022598"/>
    </source>
</evidence>
<dbReference type="SUPFAM" id="SSF64586">
    <property type="entry name" value="C-terminal domain of ProRS"/>
    <property type="match status" value="1"/>
</dbReference>
<dbReference type="InterPro" id="IPR045864">
    <property type="entry name" value="aa-tRNA-synth_II/BPL/LPL"/>
</dbReference>
<keyword evidence="3" id="KW-0547">Nucleotide-binding</keyword>
<organism evidence="10">
    <name type="scientific">bioreactor metagenome</name>
    <dbReference type="NCBI Taxonomy" id="1076179"/>
    <lineage>
        <taxon>unclassified sequences</taxon>
        <taxon>metagenomes</taxon>
        <taxon>ecological metagenomes</taxon>
    </lineage>
</organism>
<evidence type="ECO:0000256" key="5">
    <source>
        <dbReference type="ARBA" id="ARBA00022917"/>
    </source>
</evidence>
<dbReference type="HAMAP" id="MF_01571">
    <property type="entry name" value="Pro_tRNA_synth_type3"/>
    <property type="match status" value="1"/>
</dbReference>
<evidence type="ECO:0000256" key="1">
    <source>
        <dbReference type="ARBA" id="ARBA00012831"/>
    </source>
</evidence>
<dbReference type="EC" id="6.1.1.15" evidence="1"/>
<keyword evidence="6" id="KW-0030">Aminoacyl-tRNA synthetase</keyword>
<dbReference type="InterPro" id="IPR017449">
    <property type="entry name" value="Pro-tRNA_synth_II"/>
</dbReference>
<dbReference type="CDD" id="cd00778">
    <property type="entry name" value="ProRS_core_arch_euk"/>
    <property type="match status" value="1"/>
</dbReference>
<dbReference type="InterPro" id="IPR016061">
    <property type="entry name" value="Pro-tRNA_ligase_II_C"/>
</dbReference>
<dbReference type="GO" id="GO:0004827">
    <property type="term" value="F:proline-tRNA ligase activity"/>
    <property type="evidence" value="ECO:0007669"/>
    <property type="project" value="UniProtKB-EC"/>
</dbReference>
<protein>
    <recommendedName>
        <fullName evidence="1">proline--tRNA ligase</fullName>
        <ecNumber evidence="1">6.1.1.15</ecNumber>
    </recommendedName>
    <alternativeName>
        <fullName evidence="7">Prolyl-tRNA synthetase</fullName>
    </alternativeName>
</protein>
<reference evidence="10" key="1">
    <citation type="submission" date="2019-08" db="EMBL/GenBank/DDBJ databases">
        <authorList>
            <person name="Kucharzyk K."/>
            <person name="Murdoch R.W."/>
            <person name="Higgins S."/>
            <person name="Loffler F."/>
        </authorList>
    </citation>
    <scope>NUCLEOTIDE SEQUENCE</scope>
</reference>
<dbReference type="InterPro" id="IPR006195">
    <property type="entry name" value="aa-tRNA-synth_II"/>
</dbReference>
<dbReference type="SUPFAM" id="SSF52954">
    <property type="entry name" value="Class II aaRS ABD-related"/>
    <property type="match status" value="1"/>
</dbReference>
<comment type="catalytic activity">
    <reaction evidence="8">
        <text>tRNA(Pro) + L-proline + ATP = L-prolyl-tRNA(Pro) + AMP + diphosphate</text>
        <dbReference type="Rhea" id="RHEA:14305"/>
        <dbReference type="Rhea" id="RHEA-COMP:9700"/>
        <dbReference type="Rhea" id="RHEA-COMP:9702"/>
        <dbReference type="ChEBI" id="CHEBI:30616"/>
        <dbReference type="ChEBI" id="CHEBI:33019"/>
        <dbReference type="ChEBI" id="CHEBI:60039"/>
        <dbReference type="ChEBI" id="CHEBI:78442"/>
        <dbReference type="ChEBI" id="CHEBI:78532"/>
        <dbReference type="ChEBI" id="CHEBI:456215"/>
        <dbReference type="EC" id="6.1.1.15"/>
    </reaction>
</comment>
<dbReference type="SUPFAM" id="SSF55681">
    <property type="entry name" value="Class II aaRS and biotin synthetases"/>
    <property type="match status" value="1"/>
</dbReference>
<dbReference type="Pfam" id="PF03129">
    <property type="entry name" value="HGTP_anticodon"/>
    <property type="match status" value="1"/>
</dbReference>
<dbReference type="EMBL" id="VSSQ01000081">
    <property type="protein sequence ID" value="MPL74582.1"/>
    <property type="molecule type" value="Genomic_DNA"/>
</dbReference>
<name>A0A644U6W4_9ZZZZ</name>
<dbReference type="GO" id="GO:0017101">
    <property type="term" value="C:aminoacyl-tRNA synthetase multienzyme complex"/>
    <property type="evidence" value="ECO:0007669"/>
    <property type="project" value="TreeGrafter"/>
</dbReference>
<dbReference type="Pfam" id="PF09180">
    <property type="entry name" value="ProRS-C_1"/>
    <property type="match status" value="1"/>
</dbReference>
<feature type="domain" description="Aminoacyl-transfer RNA synthetases class-II family profile" evidence="9">
    <location>
        <begin position="75"/>
        <end position="302"/>
    </location>
</feature>
<dbReference type="GO" id="GO:0005737">
    <property type="term" value="C:cytoplasm"/>
    <property type="evidence" value="ECO:0007669"/>
    <property type="project" value="InterPro"/>
</dbReference>
<dbReference type="GO" id="GO:0005524">
    <property type="term" value="F:ATP binding"/>
    <property type="evidence" value="ECO:0007669"/>
    <property type="project" value="UniProtKB-KW"/>
</dbReference>
<dbReference type="Gene3D" id="3.30.930.10">
    <property type="entry name" value="Bira Bifunctional Protein, Domain 2"/>
    <property type="match status" value="1"/>
</dbReference>
<evidence type="ECO:0000256" key="4">
    <source>
        <dbReference type="ARBA" id="ARBA00022840"/>
    </source>
</evidence>
<evidence type="ECO:0000256" key="3">
    <source>
        <dbReference type="ARBA" id="ARBA00022741"/>
    </source>
</evidence>
<evidence type="ECO:0000259" key="9">
    <source>
        <dbReference type="PROSITE" id="PS50862"/>
    </source>
</evidence>
<dbReference type="InterPro" id="IPR004154">
    <property type="entry name" value="Anticodon-bd"/>
</dbReference>
<keyword evidence="5" id="KW-0648">Protein biosynthesis</keyword>
<evidence type="ECO:0000256" key="7">
    <source>
        <dbReference type="ARBA" id="ARBA00029731"/>
    </source>
</evidence>
<dbReference type="NCBIfam" id="TIGR00408">
    <property type="entry name" value="proS_fam_I"/>
    <property type="match status" value="1"/>
</dbReference>
<dbReference type="InterPro" id="IPR004499">
    <property type="entry name" value="Pro-tRNA-ligase_IIa_arc-type"/>
</dbReference>
<dbReference type="PANTHER" id="PTHR43382">
    <property type="entry name" value="PROLYL-TRNA SYNTHETASE"/>
    <property type="match status" value="1"/>
</dbReference>
<accession>A0A644U6W4</accession>
<dbReference type="SMART" id="SM00946">
    <property type="entry name" value="ProRS-C_1"/>
    <property type="match status" value="1"/>
</dbReference>
<evidence type="ECO:0000256" key="6">
    <source>
        <dbReference type="ARBA" id="ARBA00023146"/>
    </source>
</evidence>
<dbReference type="Pfam" id="PF00587">
    <property type="entry name" value="tRNA-synt_2b"/>
    <property type="match status" value="1"/>
</dbReference>
<dbReference type="InterPro" id="IPR036621">
    <property type="entry name" value="Anticodon-bd_dom_sf"/>
</dbReference>
<dbReference type="PRINTS" id="PR01046">
    <property type="entry name" value="TRNASYNTHPRO"/>
</dbReference>
<sequence>MERGINTLTGLILTTSGEYMAEETGALPSRSDFSAWYNEVIRRADIMDVRYPVKGLYVWYPFGFALRNHTYTLLRSLLNRDHEETLFPLLIPETEFMKEAEHIKGFEDEVYWVTHGGLSPLDVKLALRPTSETAIYPMYALWVRSHADLPLKLYQVVNTFRYETKHTRPLIRLREITSFMESHTVHTDWDDANKQVEYELGLASEFYRELGVPIIISRRPDWDKFPGADFTMAIDAVMPDGRTLQIGTVHHLGDHFSTTYNITYEDVSGEQKLASQTCFGISERCIAAIIAVHGDDKGLVLPATVAPTQVVIIPIIVGKRGEEIMAAVEKLEAELKAAGLRVKTDARDLRPGAKYYHWELHGVPLRVELGPRDLDNNQLVCANRLGVKTTIPREDAAGSVKRLLDEAHDQILDKAEAHLSSHLKTVTTVEECNEMLEENIVVVHWCGEKACADKLEELTNSSLLGTGVRSKYVVDDDGPCIICGKAGKTALVGRSY</sequence>
<evidence type="ECO:0000313" key="10">
    <source>
        <dbReference type="EMBL" id="MPL74582.1"/>
    </source>
</evidence>
<dbReference type="InterPro" id="IPR002314">
    <property type="entry name" value="aa-tRNA-synt_IIb"/>
</dbReference>
<keyword evidence="2 10" id="KW-0436">Ligase</keyword>
<dbReference type="PANTHER" id="PTHR43382:SF2">
    <property type="entry name" value="BIFUNCTIONAL GLUTAMATE_PROLINE--TRNA LIGASE"/>
    <property type="match status" value="1"/>
</dbReference>
<dbReference type="Gene3D" id="3.30.110.30">
    <property type="entry name" value="C-terminal domain of ProRS"/>
    <property type="match status" value="1"/>
</dbReference>
<dbReference type="InterPro" id="IPR033721">
    <property type="entry name" value="ProRS_core_arch_euk"/>
</dbReference>
<keyword evidence="4" id="KW-0067">ATP-binding</keyword>
<gene>
    <name evidence="10" type="primary">proS_10</name>
    <name evidence="10" type="ORF">SDC9_20397</name>
</gene>